<evidence type="ECO:0000313" key="2">
    <source>
        <dbReference type="Proteomes" id="UP000054018"/>
    </source>
</evidence>
<protein>
    <submittedName>
        <fullName evidence="1">Unplaced genomic scaffold scaffold_419, whole genome shotgun sequence</fullName>
    </submittedName>
</protein>
<organism evidence="1 2">
    <name type="scientific">Pisolithus microcarpus 441</name>
    <dbReference type="NCBI Taxonomy" id="765257"/>
    <lineage>
        <taxon>Eukaryota</taxon>
        <taxon>Fungi</taxon>
        <taxon>Dikarya</taxon>
        <taxon>Basidiomycota</taxon>
        <taxon>Agaricomycotina</taxon>
        <taxon>Agaricomycetes</taxon>
        <taxon>Agaricomycetidae</taxon>
        <taxon>Boletales</taxon>
        <taxon>Sclerodermatineae</taxon>
        <taxon>Pisolithaceae</taxon>
        <taxon>Pisolithus</taxon>
    </lineage>
</organism>
<proteinExistence type="predicted"/>
<dbReference type="OrthoDB" id="3269759at2759"/>
<dbReference type="Proteomes" id="UP000054018">
    <property type="component" value="Unassembled WGS sequence"/>
</dbReference>
<name>A0A0C9YWF0_9AGAM</name>
<reference evidence="2" key="2">
    <citation type="submission" date="2015-01" db="EMBL/GenBank/DDBJ databases">
        <title>Evolutionary Origins and Diversification of the Mycorrhizal Mutualists.</title>
        <authorList>
            <consortium name="DOE Joint Genome Institute"/>
            <consortium name="Mycorrhizal Genomics Consortium"/>
            <person name="Kohler A."/>
            <person name="Kuo A."/>
            <person name="Nagy L.G."/>
            <person name="Floudas D."/>
            <person name="Copeland A."/>
            <person name="Barry K.W."/>
            <person name="Cichocki N."/>
            <person name="Veneault-Fourrey C."/>
            <person name="LaButti K."/>
            <person name="Lindquist E.A."/>
            <person name="Lipzen A."/>
            <person name="Lundell T."/>
            <person name="Morin E."/>
            <person name="Murat C."/>
            <person name="Riley R."/>
            <person name="Ohm R."/>
            <person name="Sun H."/>
            <person name="Tunlid A."/>
            <person name="Henrissat B."/>
            <person name="Grigoriev I.V."/>
            <person name="Hibbett D.S."/>
            <person name="Martin F."/>
        </authorList>
    </citation>
    <scope>NUCLEOTIDE SEQUENCE [LARGE SCALE GENOMIC DNA]</scope>
    <source>
        <strain evidence="2">441</strain>
    </source>
</reference>
<dbReference type="EMBL" id="KN834103">
    <property type="protein sequence ID" value="KIK12233.1"/>
    <property type="molecule type" value="Genomic_DNA"/>
</dbReference>
<accession>A0A0C9YWF0</accession>
<dbReference type="AlphaFoldDB" id="A0A0C9YWF0"/>
<gene>
    <name evidence="1" type="ORF">PISMIDRAFT_689658</name>
</gene>
<dbReference type="HOGENOM" id="CLU_078575_5_0_1"/>
<sequence length="71" mass="8279">MSFETKLRDKFLKVPKLTAEGTNWVTYKDQLLWSTEPKDPKSLTGQGESWAPTMSAEKKEVEVWKAEMKTW</sequence>
<evidence type="ECO:0000313" key="1">
    <source>
        <dbReference type="EMBL" id="KIK12233.1"/>
    </source>
</evidence>
<keyword evidence="2" id="KW-1185">Reference proteome</keyword>
<reference evidence="1 2" key="1">
    <citation type="submission" date="2014-04" db="EMBL/GenBank/DDBJ databases">
        <authorList>
            <consortium name="DOE Joint Genome Institute"/>
            <person name="Kuo A."/>
            <person name="Kohler A."/>
            <person name="Costa M.D."/>
            <person name="Nagy L.G."/>
            <person name="Floudas D."/>
            <person name="Copeland A."/>
            <person name="Barry K.W."/>
            <person name="Cichocki N."/>
            <person name="Veneault-Fourrey C."/>
            <person name="LaButti K."/>
            <person name="Lindquist E.A."/>
            <person name="Lipzen A."/>
            <person name="Lundell T."/>
            <person name="Morin E."/>
            <person name="Murat C."/>
            <person name="Sun H."/>
            <person name="Tunlid A."/>
            <person name="Henrissat B."/>
            <person name="Grigoriev I.V."/>
            <person name="Hibbett D.S."/>
            <person name="Martin F."/>
            <person name="Nordberg H.P."/>
            <person name="Cantor M.N."/>
            <person name="Hua S.X."/>
        </authorList>
    </citation>
    <scope>NUCLEOTIDE SEQUENCE [LARGE SCALE GENOMIC DNA]</scope>
    <source>
        <strain evidence="1 2">441</strain>
    </source>
</reference>